<reference evidence="2" key="1">
    <citation type="journal article" date="2013" name="Nat. Genet.">
        <title>The draft genomes of soft-shell turtle and green sea turtle yield insights into the development and evolution of the turtle-specific body plan.</title>
        <authorList>
            <person name="Wang Z."/>
            <person name="Pascual-Anaya J."/>
            <person name="Zadissa A."/>
            <person name="Li W."/>
            <person name="Niimura Y."/>
            <person name="Huang Z."/>
            <person name="Li C."/>
            <person name="White S."/>
            <person name="Xiong Z."/>
            <person name="Fang D."/>
            <person name="Wang B."/>
            <person name="Ming Y."/>
            <person name="Chen Y."/>
            <person name="Zheng Y."/>
            <person name="Kuraku S."/>
            <person name="Pignatelli M."/>
            <person name="Herrero J."/>
            <person name="Beal K."/>
            <person name="Nozawa M."/>
            <person name="Li Q."/>
            <person name="Wang J."/>
            <person name="Zhang H."/>
            <person name="Yu L."/>
            <person name="Shigenobu S."/>
            <person name="Wang J."/>
            <person name="Liu J."/>
            <person name="Flicek P."/>
            <person name="Searle S."/>
            <person name="Wang J."/>
            <person name="Kuratani S."/>
            <person name="Yin Y."/>
            <person name="Aken B."/>
            <person name="Zhang G."/>
            <person name="Irie N."/>
        </authorList>
    </citation>
    <scope>NUCLEOTIDE SEQUENCE [LARGE SCALE GENOMIC DNA]</scope>
</reference>
<name>M7ATH7_CHEMY</name>
<evidence type="ECO:0000313" key="2">
    <source>
        <dbReference type="Proteomes" id="UP000031443"/>
    </source>
</evidence>
<sequence>MDHRPHQELLHRITLNIGLQVEETVEQEDPMEDILTPEGPSRVALPLIKTIQTNYKTIWQTPASITLMARGIEWKYFAPSKGYEFLFCHPISCSLVISAVNKKEQQSQQASAPKAKEAKRLDLFGRKVYSSGGLQLCIAKQQAILNRHNFNSWTAEFKCPSLRIACPRTHSEFATLIEEGKTVAKISLQASPRFSRLCSQNHFLGGSHVTLSVTPGIGPPSRGPEYSPRPSFRGFGPFLGAKRIQAAWP</sequence>
<dbReference type="Proteomes" id="UP000031443">
    <property type="component" value="Unassembled WGS sequence"/>
</dbReference>
<proteinExistence type="predicted"/>
<gene>
    <name evidence="1" type="ORF">UY3_14218</name>
</gene>
<dbReference type="AlphaFoldDB" id="M7ATH7"/>
<evidence type="ECO:0000313" key="1">
    <source>
        <dbReference type="EMBL" id="EMP28681.1"/>
    </source>
</evidence>
<keyword evidence="2" id="KW-1185">Reference proteome</keyword>
<accession>M7ATH7</accession>
<dbReference type="EMBL" id="KB561567">
    <property type="protein sequence ID" value="EMP28681.1"/>
    <property type="molecule type" value="Genomic_DNA"/>
</dbReference>
<dbReference type="Gene3D" id="1.10.287.3160">
    <property type="match status" value="1"/>
</dbReference>
<protein>
    <submittedName>
        <fullName evidence="1">Uncharacterized protein</fullName>
    </submittedName>
</protein>
<organism evidence="1 2">
    <name type="scientific">Chelonia mydas</name>
    <name type="common">Green sea-turtle</name>
    <name type="synonym">Chelonia agassizi</name>
    <dbReference type="NCBI Taxonomy" id="8469"/>
    <lineage>
        <taxon>Eukaryota</taxon>
        <taxon>Metazoa</taxon>
        <taxon>Chordata</taxon>
        <taxon>Craniata</taxon>
        <taxon>Vertebrata</taxon>
        <taxon>Euteleostomi</taxon>
        <taxon>Archelosauria</taxon>
        <taxon>Testudinata</taxon>
        <taxon>Testudines</taxon>
        <taxon>Cryptodira</taxon>
        <taxon>Durocryptodira</taxon>
        <taxon>Americhelydia</taxon>
        <taxon>Chelonioidea</taxon>
        <taxon>Cheloniidae</taxon>
        <taxon>Chelonia</taxon>
    </lineage>
</organism>